<name>A0AAW1K599_POPJA</name>
<dbReference type="Proteomes" id="UP001458880">
    <property type="component" value="Unassembled WGS sequence"/>
</dbReference>
<evidence type="ECO:0000313" key="2">
    <source>
        <dbReference type="Proteomes" id="UP001458880"/>
    </source>
</evidence>
<organism evidence="1 2">
    <name type="scientific">Popillia japonica</name>
    <name type="common">Japanese beetle</name>
    <dbReference type="NCBI Taxonomy" id="7064"/>
    <lineage>
        <taxon>Eukaryota</taxon>
        <taxon>Metazoa</taxon>
        <taxon>Ecdysozoa</taxon>
        <taxon>Arthropoda</taxon>
        <taxon>Hexapoda</taxon>
        <taxon>Insecta</taxon>
        <taxon>Pterygota</taxon>
        <taxon>Neoptera</taxon>
        <taxon>Endopterygota</taxon>
        <taxon>Coleoptera</taxon>
        <taxon>Polyphaga</taxon>
        <taxon>Scarabaeiformia</taxon>
        <taxon>Scarabaeidae</taxon>
        <taxon>Rutelinae</taxon>
        <taxon>Popillia</taxon>
    </lineage>
</organism>
<proteinExistence type="predicted"/>
<protein>
    <recommendedName>
        <fullName evidence="3">Transposase</fullName>
    </recommendedName>
</protein>
<comment type="caution">
    <text evidence="1">The sequence shown here is derived from an EMBL/GenBank/DDBJ whole genome shotgun (WGS) entry which is preliminary data.</text>
</comment>
<sequence>MNLNALFQSRFGISRLDLYLYGPNGYQHFGNDEEEKRARHRQGLAMLEHFRIIPRRENLPNCPRCQSEMHVGIDNSRLLGWRIKCAGGHIYQPSNNTFIEQVMLKVVGADKLVVAIFCFLEQVPMKDFMNVYGVSSHTAVAWYRYARDVMIKIAAHDYERIGGPNDVVEVDETHLYRRKYNRGRLVAWEHGFWEA</sequence>
<gene>
    <name evidence="1" type="ORF">QE152_g24692</name>
</gene>
<accession>A0AAW1K599</accession>
<evidence type="ECO:0008006" key="3">
    <source>
        <dbReference type="Google" id="ProtNLM"/>
    </source>
</evidence>
<evidence type="ECO:0000313" key="1">
    <source>
        <dbReference type="EMBL" id="KAK9712852.1"/>
    </source>
</evidence>
<keyword evidence="2" id="KW-1185">Reference proteome</keyword>
<dbReference type="EMBL" id="JASPKY010000256">
    <property type="protein sequence ID" value="KAK9712852.1"/>
    <property type="molecule type" value="Genomic_DNA"/>
</dbReference>
<reference evidence="1 2" key="1">
    <citation type="journal article" date="2024" name="BMC Genomics">
        <title>De novo assembly and annotation of Popillia japonica's genome with initial clues to its potential as an invasive pest.</title>
        <authorList>
            <person name="Cucini C."/>
            <person name="Boschi S."/>
            <person name="Funari R."/>
            <person name="Cardaioli E."/>
            <person name="Iannotti N."/>
            <person name="Marturano G."/>
            <person name="Paoli F."/>
            <person name="Bruttini M."/>
            <person name="Carapelli A."/>
            <person name="Frati F."/>
            <person name="Nardi F."/>
        </authorList>
    </citation>
    <scope>NUCLEOTIDE SEQUENCE [LARGE SCALE GENOMIC DNA]</scope>
    <source>
        <strain evidence="1">DMR45628</strain>
    </source>
</reference>
<dbReference type="AlphaFoldDB" id="A0AAW1K599"/>